<dbReference type="PROSITE" id="PS51257">
    <property type="entry name" value="PROKAR_LIPOPROTEIN"/>
    <property type="match status" value="1"/>
</dbReference>
<dbReference type="Gene3D" id="3.40.50.1820">
    <property type="entry name" value="alpha/beta hydrolase"/>
    <property type="match status" value="1"/>
</dbReference>
<accession>A0A1I6YNE8</accession>
<dbReference type="Pfam" id="PF12146">
    <property type="entry name" value="Hydrolase_4"/>
    <property type="match status" value="1"/>
</dbReference>
<dbReference type="OrthoDB" id="9777090at2"/>
<organism evidence="2 3">
    <name type="scientific">Lishizhenia tianjinensis</name>
    <dbReference type="NCBI Taxonomy" id="477690"/>
    <lineage>
        <taxon>Bacteria</taxon>
        <taxon>Pseudomonadati</taxon>
        <taxon>Bacteroidota</taxon>
        <taxon>Flavobacteriia</taxon>
        <taxon>Flavobacteriales</taxon>
        <taxon>Crocinitomicaceae</taxon>
        <taxon>Lishizhenia</taxon>
    </lineage>
</organism>
<dbReference type="STRING" id="477690.SAMN05216474_1047"/>
<feature type="domain" description="Serine aminopeptidase S33" evidence="1">
    <location>
        <begin position="89"/>
        <end position="228"/>
    </location>
</feature>
<sequence length="297" mass="32878">MKKCIIFSGIALLALTSCRKRLDSFLFNNAELTEYKLDNYSGEVALEVGDDYAVPVNAIHPFALEMDVEGVNEEIHMVYAGDLSTINQDTVILYCHGNRDHMDYYWPRQKLLANVGGLNRFGVLMMDYPGYGMSGGAPTEENMYQSVALAMQWLKDQGVTSQKLIMCGYSLGSAAACELTANKADYPLEPTKLILESPFASAEVMVQDAAALDMPGSYFVNLKIDNAEEIKKVDIPLLWIHGTDDDFLSIKTHGELVYANKSGDKTAIRVEGGDHNNPPAIMGYENYIKALEDFITN</sequence>
<gene>
    <name evidence="2" type="ORF">SAMN05216474_1047</name>
</gene>
<reference evidence="2 3" key="1">
    <citation type="submission" date="2016-10" db="EMBL/GenBank/DDBJ databases">
        <authorList>
            <person name="de Groot N.N."/>
        </authorList>
    </citation>
    <scope>NUCLEOTIDE SEQUENCE [LARGE SCALE GENOMIC DNA]</scope>
    <source>
        <strain evidence="2 3">CGMCC 1.7005</strain>
    </source>
</reference>
<dbReference type="Proteomes" id="UP000236454">
    <property type="component" value="Unassembled WGS sequence"/>
</dbReference>
<name>A0A1I6YNE8_9FLAO</name>
<dbReference type="PANTHER" id="PTHR12277">
    <property type="entry name" value="ALPHA/BETA HYDROLASE DOMAIN-CONTAINING PROTEIN"/>
    <property type="match status" value="1"/>
</dbReference>
<dbReference type="AlphaFoldDB" id="A0A1I6YNE8"/>
<dbReference type="RefSeq" id="WP_090247170.1">
    <property type="nucleotide sequence ID" value="NZ_FPAS01000001.1"/>
</dbReference>
<dbReference type="InterPro" id="IPR022742">
    <property type="entry name" value="Hydrolase_4"/>
</dbReference>
<keyword evidence="3" id="KW-1185">Reference proteome</keyword>
<protein>
    <submittedName>
        <fullName evidence="2">Fermentation-respiration switch protein FrsA, has esterase activity, DUF1100 family</fullName>
    </submittedName>
</protein>
<evidence type="ECO:0000313" key="3">
    <source>
        <dbReference type="Proteomes" id="UP000236454"/>
    </source>
</evidence>
<dbReference type="PANTHER" id="PTHR12277:SF81">
    <property type="entry name" value="PROTEIN ABHD13"/>
    <property type="match status" value="1"/>
</dbReference>
<dbReference type="SUPFAM" id="SSF53474">
    <property type="entry name" value="alpha/beta-Hydrolases"/>
    <property type="match status" value="1"/>
</dbReference>
<evidence type="ECO:0000313" key="2">
    <source>
        <dbReference type="EMBL" id="SFT52016.1"/>
    </source>
</evidence>
<proteinExistence type="predicted"/>
<evidence type="ECO:0000259" key="1">
    <source>
        <dbReference type="Pfam" id="PF12146"/>
    </source>
</evidence>
<dbReference type="EMBL" id="FPAS01000001">
    <property type="protein sequence ID" value="SFT52016.1"/>
    <property type="molecule type" value="Genomic_DNA"/>
</dbReference>
<dbReference type="InterPro" id="IPR029058">
    <property type="entry name" value="AB_hydrolase_fold"/>
</dbReference>